<comment type="caution">
    <text evidence="1">The sequence shown here is derived from an EMBL/GenBank/DDBJ whole genome shotgun (WGS) entry which is preliminary data.</text>
</comment>
<evidence type="ECO:0000313" key="2">
    <source>
        <dbReference type="Proteomes" id="UP000069697"/>
    </source>
</evidence>
<dbReference type="EMBL" id="BCNV01000001">
    <property type="protein sequence ID" value="GAS82403.1"/>
    <property type="molecule type" value="Genomic_DNA"/>
</dbReference>
<dbReference type="AlphaFoldDB" id="A0A100VM48"/>
<organism evidence="1 2">
    <name type="scientific">Paenibacillus amylolyticus</name>
    <dbReference type="NCBI Taxonomy" id="1451"/>
    <lineage>
        <taxon>Bacteria</taxon>
        <taxon>Bacillati</taxon>
        <taxon>Bacillota</taxon>
        <taxon>Bacilli</taxon>
        <taxon>Bacillales</taxon>
        <taxon>Paenibacillaceae</taxon>
        <taxon>Paenibacillus</taxon>
    </lineage>
</organism>
<evidence type="ECO:0008006" key="3">
    <source>
        <dbReference type="Google" id="ProtNLM"/>
    </source>
</evidence>
<gene>
    <name evidence="1" type="ORF">PAHA3_2477</name>
</gene>
<dbReference type="RefSeq" id="WP_062834955.1">
    <property type="nucleotide sequence ID" value="NZ_BCNV01000001.1"/>
</dbReference>
<dbReference type="Proteomes" id="UP000069697">
    <property type="component" value="Unassembled WGS sequence"/>
</dbReference>
<sequence>MNPTQDNNQLINTLYHFKRIMHFSYSDACEAYSTLEKHDETTIYIVAQGYLSMSQQCHIELLRIYREKELDRGEIESYIKAYESYIFELKQVITDKDTNTSWLSSAHDSLVEAWKSTDAFIQKWIDNASKNH</sequence>
<reference evidence="2" key="2">
    <citation type="submission" date="2016-01" db="EMBL/GenBank/DDBJ databases">
        <title>Draft Genome Sequence of Paenibacillus amylolyticus Heshi-A3 that Was Isolated from Fermented Rice Bran with Aging Salted Mackerel, Which Was Named Heshiko as Traditional Fermented Seafood in Japan.</title>
        <authorList>
            <person name="Akuzawa S."/>
            <person name="Nakagawa J."/>
            <person name="Kanekatsu T."/>
            <person name="Kubota E."/>
            <person name="Ohtake R."/>
            <person name="Suzuki T."/>
            <person name="Kanesaki Y."/>
        </authorList>
    </citation>
    <scope>NUCLEOTIDE SEQUENCE [LARGE SCALE GENOMIC DNA]</scope>
    <source>
        <strain evidence="2">Heshi-A3</strain>
    </source>
</reference>
<proteinExistence type="predicted"/>
<protein>
    <recommendedName>
        <fullName evidence="3">HEPN domain-containing protein</fullName>
    </recommendedName>
</protein>
<evidence type="ECO:0000313" key="1">
    <source>
        <dbReference type="EMBL" id="GAS82403.1"/>
    </source>
</evidence>
<accession>A0A100VM48</accession>
<reference evidence="1 2" key="1">
    <citation type="journal article" date="2016" name="Genome Announc.">
        <title>Draft Genome Sequence of Paenibacillus amylolyticus Heshi-A3, Isolated from Fermented Rice Bran in a Japanese Fermented Seafood Dish.</title>
        <authorList>
            <person name="Akuzawa S."/>
            <person name="Nagaoka J."/>
            <person name="Kanekatsu M."/>
            <person name="Kubota E."/>
            <person name="Ohtake R."/>
            <person name="Suzuki T."/>
            <person name="Kanesaki Y."/>
        </authorList>
    </citation>
    <scope>NUCLEOTIDE SEQUENCE [LARGE SCALE GENOMIC DNA]</scope>
    <source>
        <strain evidence="1 2">Heshi-A3</strain>
    </source>
</reference>
<name>A0A100VM48_PAEAM</name>